<dbReference type="Gene3D" id="1.10.275.10">
    <property type="entry name" value="Fumarase/aspartase (N-terminal domain)"/>
    <property type="match status" value="1"/>
</dbReference>
<evidence type="ECO:0000313" key="3">
    <source>
        <dbReference type="Proteomes" id="UP000546213"/>
    </source>
</evidence>
<dbReference type="InterPro" id="IPR024083">
    <property type="entry name" value="Fumarase/histidase_N"/>
</dbReference>
<dbReference type="Proteomes" id="UP000546213">
    <property type="component" value="Unassembled WGS sequence"/>
</dbReference>
<dbReference type="EMBL" id="JAAOAS010000175">
    <property type="protein sequence ID" value="KAF5587820.1"/>
    <property type="molecule type" value="Genomic_DNA"/>
</dbReference>
<dbReference type="Gene3D" id="1.20.200.10">
    <property type="entry name" value="Fumarase/aspartase (Central domain)"/>
    <property type="match status" value="1"/>
</dbReference>
<dbReference type="SUPFAM" id="SSF48557">
    <property type="entry name" value="L-aspartase-like"/>
    <property type="match status" value="1"/>
</dbReference>
<comment type="caution">
    <text evidence="2">The sequence shown here is derived from an EMBL/GenBank/DDBJ whole genome shotgun (WGS) entry which is preliminary data.</text>
</comment>
<dbReference type="GO" id="GO:0004018">
    <property type="term" value="F:N6-(1,2-dicarboxyethyl)AMP AMP-lyase (fumarate-forming) activity"/>
    <property type="evidence" value="ECO:0007669"/>
    <property type="project" value="TreeGrafter"/>
</dbReference>
<organism evidence="2 3">
    <name type="scientific">Fusarium pseudocircinatum</name>
    <dbReference type="NCBI Taxonomy" id="56676"/>
    <lineage>
        <taxon>Eukaryota</taxon>
        <taxon>Fungi</taxon>
        <taxon>Dikarya</taxon>
        <taxon>Ascomycota</taxon>
        <taxon>Pezizomycotina</taxon>
        <taxon>Sordariomycetes</taxon>
        <taxon>Hypocreomycetidae</taxon>
        <taxon>Hypocreales</taxon>
        <taxon>Nectriaceae</taxon>
        <taxon>Fusarium</taxon>
        <taxon>Fusarium fujikuroi species complex</taxon>
    </lineage>
</organism>
<dbReference type="AlphaFoldDB" id="A0A8H5L7I5"/>
<proteinExistence type="predicted"/>
<reference evidence="2 3" key="1">
    <citation type="submission" date="2020-05" db="EMBL/GenBank/DDBJ databases">
        <title>Identification and distribution of gene clusters putatively required for synthesis of sphingolipid metabolism inhibitors in phylogenetically diverse species of the filamentous fungus Fusarium.</title>
        <authorList>
            <person name="Kim H.-S."/>
            <person name="Busman M."/>
            <person name="Brown D.W."/>
            <person name="Divon H."/>
            <person name="Uhlig S."/>
            <person name="Proctor R.H."/>
        </authorList>
    </citation>
    <scope>NUCLEOTIDE SEQUENCE [LARGE SCALE GENOMIC DNA]</scope>
    <source>
        <strain evidence="2 3">NRRL 36939</strain>
    </source>
</reference>
<dbReference type="GO" id="GO:0044208">
    <property type="term" value="P:'de novo' AMP biosynthetic process"/>
    <property type="evidence" value="ECO:0007669"/>
    <property type="project" value="TreeGrafter"/>
</dbReference>
<dbReference type="OrthoDB" id="9978720at2759"/>
<protein>
    <submittedName>
        <fullName evidence="2">Adenylosuccinate lyase</fullName>
    </submittedName>
</protein>
<dbReference type="InterPro" id="IPR008948">
    <property type="entry name" value="L-Aspartase-like"/>
</dbReference>
<evidence type="ECO:0000313" key="2">
    <source>
        <dbReference type="EMBL" id="KAF5587820.1"/>
    </source>
</evidence>
<dbReference type="PANTHER" id="PTHR43172:SF1">
    <property type="entry name" value="ADENYLOSUCCINATE LYASE"/>
    <property type="match status" value="1"/>
</dbReference>
<keyword evidence="1 2" id="KW-0456">Lyase</keyword>
<sequence length="487" mass="56361">MERLFSLESRYSIWRKLWLWLAQSQKELGIVYRVPNPNDNTFMKERIIEDDAIEQLMRCCHALTYQVSAKKIDHVLDLRVQYHFVTDLDAPRSKYWLNLGVTHGYILENTEQILMADAVDILNTKIAMLLYRLRNFAMDHRSTQCLMYRPDSETPYITTVGERVAGWAKALGTLLRAFQILRCNIGSAGSQPITSSEQNSIEFFDKLSMLQHFEGDRSKCERLDDLLRRKMGFEHCRAKDYFQYSCGTNALLGRLCDSLGDTVLQFVEDLDHFDSTRQLVEKRATNDGSPVIAGDPLYRQSPLLKVYAETLMQVAQTFMDPHVSKIYGHEEYIMARLFKHAARVVRVLQSITERLYYDAPNAYTIKWLKMPLMMSSPLDDNSFSIMWHLGGIGIEDDWMNLPFQLRVDGFLARLRNDEFFRRHADMVRDAILSVEEVSHSQTLVDEICGEGGIIAKRLQPYRWYIQQMTAGEARLQAPLMIQAAPGH</sequence>
<evidence type="ECO:0000256" key="1">
    <source>
        <dbReference type="ARBA" id="ARBA00023239"/>
    </source>
</evidence>
<gene>
    <name evidence="2" type="ORF">FPCIR_7404</name>
</gene>
<dbReference type="GO" id="GO:0070626">
    <property type="term" value="F:(S)-2-(5-amino-1-(5-phospho-D-ribosyl)imidazole-4-carboxamido) succinate lyase (fumarate-forming) activity"/>
    <property type="evidence" value="ECO:0007669"/>
    <property type="project" value="TreeGrafter"/>
</dbReference>
<dbReference type="GO" id="GO:0005829">
    <property type="term" value="C:cytosol"/>
    <property type="evidence" value="ECO:0007669"/>
    <property type="project" value="TreeGrafter"/>
</dbReference>
<keyword evidence="3" id="KW-1185">Reference proteome</keyword>
<accession>A0A8H5L7I5</accession>
<name>A0A8H5L7I5_9HYPO</name>
<dbReference type="PANTHER" id="PTHR43172">
    <property type="entry name" value="ADENYLOSUCCINATE LYASE"/>
    <property type="match status" value="1"/>
</dbReference>